<dbReference type="CDD" id="cd03058">
    <property type="entry name" value="GST_N_Tau"/>
    <property type="match status" value="1"/>
</dbReference>
<dbReference type="InterPro" id="IPR045073">
    <property type="entry name" value="Omega/Tau-like"/>
</dbReference>
<dbReference type="Pfam" id="PF02798">
    <property type="entry name" value="GST_N"/>
    <property type="match status" value="1"/>
</dbReference>
<comment type="catalytic activity">
    <reaction evidence="3">
        <text>RX + glutathione = an S-substituted glutathione + a halide anion + H(+)</text>
        <dbReference type="Rhea" id="RHEA:16437"/>
        <dbReference type="ChEBI" id="CHEBI:15378"/>
        <dbReference type="ChEBI" id="CHEBI:16042"/>
        <dbReference type="ChEBI" id="CHEBI:17792"/>
        <dbReference type="ChEBI" id="CHEBI:57925"/>
        <dbReference type="ChEBI" id="CHEBI:90779"/>
        <dbReference type="EC" id="2.5.1.18"/>
    </reaction>
</comment>
<dbReference type="EMBL" id="JAWXYG010000008">
    <property type="protein sequence ID" value="KAK4266150.1"/>
    <property type="molecule type" value="Genomic_DNA"/>
</dbReference>
<dbReference type="FunFam" id="3.40.30.10:FF:000014">
    <property type="entry name" value="Tau class glutathione S-transferase"/>
    <property type="match status" value="1"/>
</dbReference>
<protein>
    <recommendedName>
        <fullName evidence="1">glutathione transferase</fullName>
        <ecNumber evidence="1">2.5.1.18</ecNumber>
    </recommendedName>
</protein>
<organism evidence="7 8">
    <name type="scientific">Acacia crassicarpa</name>
    <name type="common">northern wattle</name>
    <dbReference type="NCBI Taxonomy" id="499986"/>
    <lineage>
        <taxon>Eukaryota</taxon>
        <taxon>Viridiplantae</taxon>
        <taxon>Streptophyta</taxon>
        <taxon>Embryophyta</taxon>
        <taxon>Tracheophyta</taxon>
        <taxon>Spermatophyta</taxon>
        <taxon>Magnoliopsida</taxon>
        <taxon>eudicotyledons</taxon>
        <taxon>Gunneridae</taxon>
        <taxon>Pentapetalae</taxon>
        <taxon>rosids</taxon>
        <taxon>fabids</taxon>
        <taxon>Fabales</taxon>
        <taxon>Fabaceae</taxon>
        <taxon>Caesalpinioideae</taxon>
        <taxon>mimosoid clade</taxon>
        <taxon>Acacieae</taxon>
        <taxon>Acacia</taxon>
    </lineage>
</organism>
<evidence type="ECO:0000313" key="7">
    <source>
        <dbReference type="EMBL" id="KAK4266150.1"/>
    </source>
</evidence>
<dbReference type="InterPro" id="IPR040079">
    <property type="entry name" value="Glutathione_S-Trfase"/>
</dbReference>
<dbReference type="FunFam" id="1.20.1050.10:FF:000012">
    <property type="entry name" value="Tau class glutathione S-transferase"/>
    <property type="match status" value="1"/>
</dbReference>
<dbReference type="InterPro" id="IPR004046">
    <property type="entry name" value="GST_C"/>
</dbReference>
<dbReference type="Gene3D" id="1.20.1050.10">
    <property type="match status" value="1"/>
</dbReference>
<evidence type="ECO:0000256" key="2">
    <source>
        <dbReference type="ARBA" id="ARBA00022679"/>
    </source>
</evidence>
<dbReference type="InterPro" id="IPR036249">
    <property type="entry name" value="Thioredoxin-like_sf"/>
</dbReference>
<dbReference type="GO" id="GO:0006749">
    <property type="term" value="P:glutathione metabolic process"/>
    <property type="evidence" value="ECO:0007669"/>
    <property type="project" value="InterPro"/>
</dbReference>
<dbReference type="PANTHER" id="PTHR11260">
    <property type="entry name" value="GLUTATHIONE S-TRANSFERASE, GST, SUPERFAMILY, GST DOMAIN CONTAINING"/>
    <property type="match status" value="1"/>
</dbReference>
<evidence type="ECO:0000256" key="3">
    <source>
        <dbReference type="ARBA" id="ARBA00047960"/>
    </source>
</evidence>
<evidence type="ECO:0000259" key="6">
    <source>
        <dbReference type="PROSITE" id="PS50405"/>
    </source>
</evidence>
<proteinExistence type="inferred from homology"/>
<accession>A0AAE1K7H4</accession>
<dbReference type="CDD" id="cd03185">
    <property type="entry name" value="GST_C_Tau"/>
    <property type="match status" value="1"/>
</dbReference>
<keyword evidence="8" id="KW-1185">Reference proteome</keyword>
<gene>
    <name evidence="7" type="ORF">QN277_027114</name>
</gene>
<dbReference type="EC" id="2.5.1.18" evidence="1"/>
<evidence type="ECO:0000259" key="5">
    <source>
        <dbReference type="PROSITE" id="PS50404"/>
    </source>
</evidence>
<dbReference type="Pfam" id="PF00043">
    <property type="entry name" value="GST_C"/>
    <property type="match status" value="1"/>
</dbReference>
<dbReference type="SUPFAM" id="SSF52833">
    <property type="entry name" value="Thioredoxin-like"/>
    <property type="match status" value="1"/>
</dbReference>
<dbReference type="PROSITE" id="PS50404">
    <property type="entry name" value="GST_NTER"/>
    <property type="match status" value="1"/>
</dbReference>
<dbReference type="AlphaFoldDB" id="A0AAE1K7H4"/>
<dbReference type="SFLD" id="SFLDG01152">
    <property type="entry name" value="Main.3:_Omega-_and_Tau-like"/>
    <property type="match status" value="1"/>
</dbReference>
<comment type="similarity">
    <text evidence="4">Belongs to the GST superfamily.</text>
</comment>
<dbReference type="InterPro" id="IPR036282">
    <property type="entry name" value="Glutathione-S-Trfase_C_sf"/>
</dbReference>
<name>A0AAE1K7H4_9FABA</name>
<reference evidence="7" key="1">
    <citation type="submission" date="2023-10" db="EMBL/GenBank/DDBJ databases">
        <title>Chromosome-level genome of the transformable northern wattle, Acacia crassicarpa.</title>
        <authorList>
            <person name="Massaro I."/>
            <person name="Sinha N.R."/>
            <person name="Poethig S."/>
            <person name="Leichty A.R."/>
        </authorList>
    </citation>
    <scope>NUCLEOTIDE SEQUENCE</scope>
    <source>
        <strain evidence="7">Acra3RX</strain>
        <tissue evidence="7">Leaf</tissue>
    </source>
</reference>
<dbReference type="PROSITE" id="PS50405">
    <property type="entry name" value="GST_CTER"/>
    <property type="match status" value="1"/>
</dbReference>
<sequence>MGREDVKVVSFWASLFGRRVEWALKLKGIQYEYIEEDISNKSSLLLNLNPVHKKVPVLLHHQKPIIESCLILEYIDETWMHNPLLPPQPHQKALARFWSKFADETMVDAAWMAMCFSGNEKESALKVGRESMQRIEDEIRGKKFFGGDDIGYLDIALGWISYWLPVWEQVGSFQILDPLKFPAIIAWITNFLNHPVITDSLPPRNELLLYYQRIRSQLSST</sequence>
<dbReference type="SFLD" id="SFLDS00019">
    <property type="entry name" value="Glutathione_Transferase_(cytos"/>
    <property type="match status" value="1"/>
</dbReference>
<feature type="domain" description="GST N-terminal" evidence="5">
    <location>
        <begin position="4"/>
        <end position="83"/>
    </location>
</feature>
<evidence type="ECO:0000256" key="1">
    <source>
        <dbReference type="ARBA" id="ARBA00012452"/>
    </source>
</evidence>
<dbReference type="SFLD" id="SFLDG00358">
    <property type="entry name" value="Main_(cytGST)"/>
    <property type="match status" value="1"/>
</dbReference>
<evidence type="ECO:0000256" key="4">
    <source>
        <dbReference type="RuleBase" id="RU003494"/>
    </source>
</evidence>
<dbReference type="SUPFAM" id="SSF47616">
    <property type="entry name" value="GST C-terminal domain-like"/>
    <property type="match status" value="1"/>
</dbReference>
<dbReference type="InterPro" id="IPR010987">
    <property type="entry name" value="Glutathione-S-Trfase_C-like"/>
</dbReference>
<dbReference type="InterPro" id="IPR045074">
    <property type="entry name" value="GST_C_Tau"/>
</dbReference>
<dbReference type="GO" id="GO:0004364">
    <property type="term" value="F:glutathione transferase activity"/>
    <property type="evidence" value="ECO:0007669"/>
    <property type="project" value="UniProtKB-EC"/>
</dbReference>
<keyword evidence="2" id="KW-0808">Transferase</keyword>
<comment type="caution">
    <text evidence="7">The sequence shown here is derived from an EMBL/GenBank/DDBJ whole genome shotgun (WGS) entry which is preliminary data.</text>
</comment>
<dbReference type="Proteomes" id="UP001293593">
    <property type="component" value="Unassembled WGS sequence"/>
</dbReference>
<feature type="domain" description="GST C-terminal" evidence="6">
    <location>
        <begin position="88"/>
        <end position="218"/>
    </location>
</feature>
<dbReference type="PANTHER" id="PTHR11260:SF474">
    <property type="entry name" value="GLUTATHIONE TRANSFERASE"/>
    <property type="match status" value="1"/>
</dbReference>
<dbReference type="Gene3D" id="3.40.30.10">
    <property type="entry name" value="Glutaredoxin"/>
    <property type="match status" value="1"/>
</dbReference>
<dbReference type="InterPro" id="IPR004045">
    <property type="entry name" value="Glutathione_S-Trfase_N"/>
</dbReference>
<evidence type="ECO:0000313" key="8">
    <source>
        <dbReference type="Proteomes" id="UP001293593"/>
    </source>
</evidence>
<dbReference type="GO" id="GO:0005737">
    <property type="term" value="C:cytoplasm"/>
    <property type="evidence" value="ECO:0007669"/>
    <property type="project" value="TreeGrafter"/>
</dbReference>